<dbReference type="SUPFAM" id="SSF51735">
    <property type="entry name" value="NAD(P)-binding Rossmann-fold domains"/>
    <property type="match status" value="1"/>
</dbReference>
<dbReference type="AlphaFoldDB" id="A0AAJ0HXV0"/>
<evidence type="ECO:0000256" key="1">
    <source>
        <dbReference type="ARBA" id="ARBA00006484"/>
    </source>
</evidence>
<dbReference type="InterPro" id="IPR036291">
    <property type="entry name" value="NAD(P)-bd_dom_sf"/>
</dbReference>
<keyword evidence="3" id="KW-0812">Transmembrane</keyword>
<comment type="caution">
    <text evidence="4">The sequence shown here is derived from an EMBL/GenBank/DDBJ whole genome shotgun (WGS) entry which is preliminary data.</text>
</comment>
<comment type="similarity">
    <text evidence="1">Belongs to the short-chain dehydrogenases/reductases (SDR) family.</text>
</comment>
<accession>A0AAJ0HXV0</accession>
<dbReference type="PRINTS" id="PR00081">
    <property type="entry name" value="GDHRDH"/>
</dbReference>
<evidence type="ECO:0000256" key="3">
    <source>
        <dbReference type="SAM" id="Phobius"/>
    </source>
</evidence>
<evidence type="ECO:0000313" key="5">
    <source>
        <dbReference type="Proteomes" id="UP001275084"/>
    </source>
</evidence>
<proteinExistence type="inferred from homology"/>
<gene>
    <name evidence="4" type="ORF">B0T25DRAFT_530821</name>
</gene>
<evidence type="ECO:0000313" key="4">
    <source>
        <dbReference type="EMBL" id="KAK3364692.1"/>
    </source>
</evidence>
<dbReference type="PANTHER" id="PTHR43899:SF13">
    <property type="entry name" value="RH59310P"/>
    <property type="match status" value="1"/>
</dbReference>
<dbReference type="GO" id="GO:0005783">
    <property type="term" value="C:endoplasmic reticulum"/>
    <property type="evidence" value="ECO:0007669"/>
    <property type="project" value="TreeGrafter"/>
</dbReference>
<dbReference type="Proteomes" id="UP001275084">
    <property type="component" value="Unassembled WGS sequence"/>
</dbReference>
<dbReference type="Pfam" id="PF00106">
    <property type="entry name" value="adh_short"/>
    <property type="match status" value="1"/>
</dbReference>
<sequence>MAQFAWISPALTWLGGLTAFAVTVQVLDIAFAYLRPSQINRYQHTKNGKPAWALVTGASDGIGKALSSELAARGFNVVLHGRNPQKLEGVQKELQAAHPTRQFRALVADAKNTAPDVFKDIATRLADLHLTVLVNNVGGLVIHDQNVYKPVEAYSHQEIAETMAINAVFPTMLMAALIPAMARGGPALIINIGSMADQGLPLISIYGATKSYLKTVSEAMQLDMEIKGHDVQMLYVPPGAVTGVSHHSSPPTLLVPDSPTFAKAVLARVGCGKTSIIPYWAHALQGYSAAPLPVWMKDIFFKKVVQEMAADRAKPHQD</sequence>
<dbReference type="GO" id="GO:0016491">
    <property type="term" value="F:oxidoreductase activity"/>
    <property type="evidence" value="ECO:0007669"/>
    <property type="project" value="UniProtKB-KW"/>
</dbReference>
<keyword evidence="3" id="KW-1133">Transmembrane helix</keyword>
<dbReference type="InterPro" id="IPR051019">
    <property type="entry name" value="VLCFA-Steroid_DH"/>
</dbReference>
<organism evidence="4 5">
    <name type="scientific">Lasiosphaeria hispida</name>
    <dbReference type="NCBI Taxonomy" id="260671"/>
    <lineage>
        <taxon>Eukaryota</taxon>
        <taxon>Fungi</taxon>
        <taxon>Dikarya</taxon>
        <taxon>Ascomycota</taxon>
        <taxon>Pezizomycotina</taxon>
        <taxon>Sordariomycetes</taxon>
        <taxon>Sordariomycetidae</taxon>
        <taxon>Sordariales</taxon>
        <taxon>Lasiosphaeriaceae</taxon>
        <taxon>Lasiosphaeria</taxon>
    </lineage>
</organism>
<protein>
    <submittedName>
        <fullName evidence="4">Short chain dehydrogenase/reductase</fullName>
    </submittedName>
</protein>
<dbReference type="EMBL" id="JAUIQD010000001">
    <property type="protein sequence ID" value="KAK3364692.1"/>
    <property type="molecule type" value="Genomic_DNA"/>
</dbReference>
<name>A0AAJ0HXV0_9PEZI</name>
<feature type="transmembrane region" description="Helical" evidence="3">
    <location>
        <begin position="12"/>
        <end position="34"/>
    </location>
</feature>
<reference evidence="4" key="1">
    <citation type="journal article" date="2023" name="Mol. Phylogenet. Evol.">
        <title>Genome-scale phylogeny and comparative genomics of the fungal order Sordariales.</title>
        <authorList>
            <person name="Hensen N."/>
            <person name="Bonometti L."/>
            <person name="Westerberg I."/>
            <person name="Brannstrom I.O."/>
            <person name="Guillou S."/>
            <person name="Cros-Aarteil S."/>
            <person name="Calhoun S."/>
            <person name="Haridas S."/>
            <person name="Kuo A."/>
            <person name="Mondo S."/>
            <person name="Pangilinan J."/>
            <person name="Riley R."/>
            <person name="LaButti K."/>
            <person name="Andreopoulos B."/>
            <person name="Lipzen A."/>
            <person name="Chen C."/>
            <person name="Yan M."/>
            <person name="Daum C."/>
            <person name="Ng V."/>
            <person name="Clum A."/>
            <person name="Steindorff A."/>
            <person name="Ohm R.A."/>
            <person name="Martin F."/>
            <person name="Silar P."/>
            <person name="Natvig D.O."/>
            <person name="Lalanne C."/>
            <person name="Gautier V."/>
            <person name="Ament-Velasquez S.L."/>
            <person name="Kruys A."/>
            <person name="Hutchinson M.I."/>
            <person name="Powell A.J."/>
            <person name="Barry K."/>
            <person name="Miller A.N."/>
            <person name="Grigoriev I.V."/>
            <person name="Debuchy R."/>
            <person name="Gladieux P."/>
            <person name="Hiltunen Thoren M."/>
            <person name="Johannesson H."/>
        </authorList>
    </citation>
    <scope>NUCLEOTIDE SEQUENCE</scope>
    <source>
        <strain evidence="4">CBS 955.72</strain>
    </source>
</reference>
<evidence type="ECO:0000256" key="2">
    <source>
        <dbReference type="ARBA" id="ARBA00023002"/>
    </source>
</evidence>
<dbReference type="PANTHER" id="PTHR43899">
    <property type="entry name" value="RH59310P"/>
    <property type="match status" value="1"/>
</dbReference>
<dbReference type="Gene3D" id="3.40.50.720">
    <property type="entry name" value="NAD(P)-binding Rossmann-like Domain"/>
    <property type="match status" value="1"/>
</dbReference>
<dbReference type="PIRSF" id="PIRSF000126">
    <property type="entry name" value="11-beta-HSD1"/>
    <property type="match status" value="1"/>
</dbReference>
<reference evidence="4" key="2">
    <citation type="submission" date="2023-06" db="EMBL/GenBank/DDBJ databases">
        <authorList>
            <consortium name="Lawrence Berkeley National Laboratory"/>
            <person name="Haridas S."/>
            <person name="Hensen N."/>
            <person name="Bonometti L."/>
            <person name="Westerberg I."/>
            <person name="Brannstrom I.O."/>
            <person name="Guillou S."/>
            <person name="Cros-Aarteil S."/>
            <person name="Calhoun S."/>
            <person name="Kuo A."/>
            <person name="Mondo S."/>
            <person name="Pangilinan J."/>
            <person name="Riley R."/>
            <person name="Labutti K."/>
            <person name="Andreopoulos B."/>
            <person name="Lipzen A."/>
            <person name="Chen C."/>
            <person name="Yanf M."/>
            <person name="Daum C."/>
            <person name="Ng V."/>
            <person name="Clum A."/>
            <person name="Steindorff A."/>
            <person name="Ohm R."/>
            <person name="Martin F."/>
            <person name="Silar P."/>
            <person name="Natvig D."/>
            <person name="Lalanne C."/>
            <person name="Gautier V."/>
            <person name="Ament-Velasquez S.L."/>
            <person name="Kruys A."/>
            <person name="Hutchinson M.I."/>
            <person name="Powell A.J."/>
            <person name="Barry K."/>
            <person name="Miller A.N."/>
            <person name="Grigoriev I.V."/>
            <person name="Debuchy R."/>
            <person name="Gladieux P."/>
            <person name="Thoren M.H."/>
            <person name="Johannesson H."/>
        </authorList>
    </citation>
    <scope>NUCLEOTIDE SEQUENCE</scope>
    <source>
        <strain evidence="4">CBS 955.72</strain>
    </source>
</reference>
<keyword evidence="2" id="KW-0560">Oxidoreductase</keyword>
<keyword evidence="5" id="KW-1185">Reference proteome</keyword>
<keyword evidence="3" id="KW-0472">Membrane</keyword>
<dbReference type="InterPro" id="IPR002347">
    <property type="entry name" value="SDR_fam"/>
</dbReference>